<accession>A0A1F8FMZ0</accession>
<evidence type="ECO:0000313" key="2">
    <source>
        <dbReference type="EMBL" id="OGN14422.1"/>
    </source>
</evidence>
<dbReference type="Proteomes" id="UP000176581">
    <property type="component" value="Unassembled WGS sequence"/>
</dbReference>
<name>A0A1F8FMZ0_9BACT</name>
<protein>
    <recommendedName>
        <fullName evidence="1">Bacterial spore germination immunoglobulin-like domain-containing protein</fullName>
    </recommendedName>
</protein>
<organism evidence="2 3">
    <name type="scientific">Candidatus Yanofskybacteria bacterium RIFCSPHIGHO2_02_FULL_43_22</name>
    <dbReference type="NCBI Taxonomy" id="1802681"/>
    <lineage>
        <taxon>Bacteria</taxon>
        <taxon>Candidatus Yanofskyibacteriota</taxon>
    </lineage>
</organism>
<dbReference type="InterPro" id="IPR018911">
    <property type="entry name" value="Gmad2_Ig-like_dom"/>
</dbReference>
<gene>
    <name evidence="2" type="ORF">A3J47_03220</name>
</gene>
<dbReference type="EMBL" id="MGJV01000026">
    <property type="protein sequence ID" value="OGN14422.1"/>
    <property type="molecule type" value="Genomic_DNA"/>
</dbReference>
<proteinExistence type="predicted"/>
<evidence type="ECO:0000313" key="3">
    <source>
        <dbReference type="Proteomes" id="UP000176581"/>
    </source>
</evidence>
<feature type="domain" description="Bacterial spore germination immunoglobulin-like" evidence="1">
    <location>
        <begin position="44"/>
        <end position="116"/>
    </location>
</feature>
<dbReference type="AlphaFoldDB" id="A0A1F8FMZ0"/>
<comment type="caution">
    <text evidence="2">The sequence shown here is derived from an EMBL/GenBank/DDBJ whole genome shotgun (WGS) entry which is preliminary data.</text>
</comment>
<dbReference type="Pfam" id="PF10648">
    <property type="entry name" value="Gmad2"/>
    <property type="match status" value="1"/>
</dbReference>
<evidence type="ECO:0000259" key="1">
    <source>
        <dbReference type="Pfam" id="PF10648"/>
    </source>
</evidence>
<reference evidence="2 3" key="1">
    <citation type="journal article" date="2016" name="Nat. Commun.">
        <title>Thousands of microbial genomes shed light on interconnected biogeochemical processes in an aquifer system.</title>
        <authorList>
            <person name="Anantharaman K."/>
            <person name="Brown C.T."/>
            <person name="Hug L.A."/>
            <person name="Sharon I."/>
            <person name="Castelle C.J."/>
            <person name="Probst A.J."/>
            <person name="Thomas B.C."/>
            <person name="Singh A."/>
            <person name="Wilkins M.J."/>
            <person name="Karaoz U."/>
            <person name="Brodie E.L."/>
            <person name="Williams K.H."/>
            <person name="Hubbard S.S."/>
            <person name="Banfield J.F."/>
        </authorList>
    </citation>
    <scope>NUCLEOTIDE SEQUENCE [LARGE SCALE GENOMIC DNA]</scope>
</reference>
<sequence>MKKSLKIVFITLLAVVMVDVVWGIYGQDIPADIAEHIKSKSDLIVVDEPGLLETITSPLTVRGKARGLWYFEASFPIILTDWDGRIIAQWYATAQNEWMTEDFVPFEGKLEFESPVFKGTDKDHFSRRGYLIFKKDNPSGLPEHDDALEIPIRFD</sequence>